<gene>
    <name evidence="1" type="ORF">L1987_55726</name>
</gene>
<dbReference type="EMBL" id="CM042035">
    <property type="protein sequence ID" value="KAI3755917.1"/>
    <property type="molecule type" value="Genomic_DNA"/>
</dbReference>
<evidence type="ECO:0000313" key="1">
    <source>
        <dbReference type="EMBL" id="KAI3755917.1"/>
    </source>
</evidence>
<name>A0ACB9EAU0_9ASTR</name>
<reference evidence="1 2" key="2">
    <citation type="journal article" date="2022" name="Mol. Ecol. Resour.">
        <title>The genomes of chicory, endive, great burdock and yacon provide insights into Asteraceae paleo-polyploidization history and plant inulin production.</title>
        <authorList>
            <person name="Fan W."/>
            <person name="Wang S."/>
            <person name="Wang H."/>
            <person name="Wang A."/>
            <person name="Jiang F."/>
            <person name="Liu H."/>
            <person name="Zhao H."/>
            <person name="Xu D."/>
            <person name="Zhang Y."/>
        </authorList>
    </citation>
    <scope>NUCLEOTIDE SEQUENCE [LARGE SCALE GENOMIC DNA]</scope>
    <source>
        <strain evidence="2">cv. Yunnan</strain>
        <tissue evidence="1">Leaves</tissue>
    </source>
</reference>
<protein>
    <submittedName>
        <fullName evidence="1">Uncharacterized protein</fullName>
    </submittedName>
</protein>
<keyword evidence="2" id="KW-1185">Reference proteome</keyword>
<proteinExistence type="predicted"/>
<comment type="caution">
    <text evidence="1">The sequence shown here is derived from an EMBL/GenBank/DDBJ whole genome shotgun (WGS) entry which is preliminary data.</text>
</comment>
<evidence type="ECO:0000313" key="2">
    <source>
        <dbReference type="Proteomes" id="UP001056120"/>
    </source>
</evidence>
<accession>A0ACB9EAU0</accession>
<organism evidence="1 2">
    <name type="scientific">Smallanthus sonchifolius</name>
    <dbReference type="NCBI Taxonomy" id="185202"/>
    <lineage>
        <taxon>Eukaryota</taxon>
        <taxon>Viridiplantae</taxon>
        <taxon>Streptophyta</taxon>
        <taxon>Embryophyta</taxon>
        <taxon>Tracheophyta</taxon>
        <taxon>Spermatophyta</taxon>
        <taxon>Magnoliopsida</taxon>
        <taxon>eudicotyledons</taxon>
        <taxon>Gunneridae</taxon>
        <taxon>Pentapetalae</taxon>
        <taxon>asterids</taxon>
        <taxon>campanulids</taxon>
        <taxon>Asterales</taxon>
        <taxon>Asteraceae</taxon>
        <taxon>Asteroideae</taxon>
        <taxon>Heliantheae alliance</taxon>
        <taxon>Millerieae</taxon>
        <taxon>Smallanthus</taxon>
    </lineage>
</organism>
<dbReference type="Proteomes" id="UP001056120">
    <property type="component" value="Linkage Group LG18"/>
</dbReference>
<sequence length="193" mass="22129">MPHLNSWTSTQIQLKTPLNPHSHPSLLRCTLLANLFRRRAKMPLNSTTCAVIAVESQAARLSHACCAFLRGNVHCKGKRTDVTRGDESPLTHHGTHTRSGNSKDDEELTHHHSINCFPETLERFEKFREDVKNRAYNHQNKHPRNIVDGNEKLMFYGTKLTRCKKFGTSKLCRDDERGDGYRDLSGNFRKNYG</sequence>
<reference evidence="2" key="1">
    <citation type="journal article" date="2022" name="Mol. Ecol. Resour.">
        <title>The genomes of chicory, endive, great burdock and yacon provide insights into Asteraceae palaeo-polyploidization history and plant inulin production.</title>
        <authorList>
            <person name="Fan W."/>
            <person name="Wang S."/>
            <person name="Wang H."/>
            <person name="Wang A."/>
            <person name="Jiang F."/>
            <person name="Liu H."/>
            <person name="Zhao H."/>
            <person name="Xu D."/>
            <person name="Zhang Y."/>
        </authorList>
    </citation>
    <scope>NUCLEOTIDE SEQUENCE [LARGE SCALE GENOMIC DNA]</scope>
    <source>
        <strain evidence="2">cv. Yunnan</strain>
    </source>
</reference>